<gene>
    <name evidence="1" type="ORF">NJ959_28950</name>
</gene>
<accession>A0AAE3KQG9</accession>
<name>A0AAE3KQG9_9CYAN</name>
<reference evidence="1" key="1">
    <citation type="submission" date="2022-06" db="EMBL/GenBank/DDBJ databases">
        <title>New cyanobacteria of genus Symplocastrum in benthos of Lake Baikal.</title>
        <authorList>
            <person name="Sorokovikova E."/>
            <person name="Tikhonova I."/>
            <person name="Krasnopeev A."/>
            <person name="Evseev P."/>
            <person name="Gladkikh A."/>
            <person name="Belykh O."/>
        </authorList>
    </citation>
    <scope>NUCLEOTIDE SEQUENCE</scope>
    <source>
        <strain evidence="1">BBK-W-15</strain>
    </source>
</reference>
<organism evidence="1 2">
    <name type="scientific">Limnofasciculus baicalensis BBK-W-15</name>
    <dbReference type="NCBI Taxonomy" id="2699891"/>
    <lineage>
        <taxon>Bacteria</taxon>
        <taxon>Bacillati</taxon>
        <taxon>Cyanobacteriota</taxon>
        <taxon>Cyanophyceae</taxon>
        <taxon>Coleofasciculales</taxon>
        <taxon>Coleofasciculaceae</taxon>
        <taxon>Limnofasciculus</taxon>
        <taxon>Limnofasciculus baicalensis</taxon>
    </lineage>
</organism>
<sequence length="204" mass="23739">MSFSSYKNIRSVIKKFNLTYQENNYIIPQNLAISDYLRGEIEFSLREVVLENSELAICENLIYPILKEIWKNYYLEDYMLWSHEALEYDEDLSGVPDYTIAQRSPQGKVIFDRPYLVIVEAKKDNFTEGWGECAAEMVAAQKINESPEQTLFGIVSNGKIWEFGKLSLDRFVKNIKSYYISDLDELFGAINYLFDQCRLQLGNG</sequence>
<comment type="caution">
    <text evidence="1">The sequence shown here is derived from an EMBL/GenBank/DDBJ whole genome shotgun (WGS) entry which is preliminary data.</text>
</comment>
<dbReference type="AlphaFoldDB" id="A0AAE3KQG9"/>
<protein>
    <submittedName>
        <fullName evidence="1">Uncharacterized protein</fullName>
    </submittedName>
</protein>
<dbReference type="EMBL" id="JAMZMM010000609">
    <property type="protein sequence ID" value="MCP2732464.1"/>
    <property type="molecule type" value="Genomic_DNA"/>
</dbReference>
<keyword evidence="2" id="KW-1185">Reference proteome</keyword>
<dbReference type="Proteomes" id="UP001204953">
    <property type="component" value="Unassembled WGS sequence"/>
</dbReference>
<evidence type="ECO:0000313" key="1">
    <source>
        <dbReference type="EMBL" id="MCP2732464.1"/>
    </source>
</evidence>
<proteinExistence type="predicted"/>
<evidence type="ECO:0000313" key="2">
    <source>
        <dbReference type="Proteomes" id="UP001204953"/>
    </source>
</evidence>